<proteinExistence type="predicted"/>
<keyword evidence="2" id="KW-1185">Reference proteome</keyword>
<dbReference type="AlphaFoldDB" id="A0A087HR40"/>
<sequence>MFLLCFSIGFSRKNLQDKLSDTQLIPKHFEASEAKDFLRSIGLTSSSNPRVDLENQDMHHIHIDTGMDSNLVNEEYNSSWPPKVIRGTVAFTFTFPIIKIPIVKTGSKVATINQLDEKKIKGIFISPTKTQEFGISLGQDSEEIGYNQS</sequence>
<accession>A0A087HR40</accession>
<protein>
    <submittedName>
        <fullName evidence="1">Uncharacterized protein</fullName>
    </submittedName>
</protein>
<gene>
    <name evidence="1" type="ordered locus">AALP_Aa1g278700</name>
</gene>
<evidence type="ECO:0000313" key="2">
    <source>
        <dbReference type="Proteomes" id="UP000029120"/>
    </source>
</evidence>
<dbReference type="OrthoDB" id="1107268at2759"/>
<dbReference type="Gramene" id="KFK44592">
    <property type="protein sequence ID" value="KFK44592"/>
    <property type="gene ID" value="AALP_AA1G278700"/>
</dbReference>
<dbReference type="Proteomes" id="UP000029120">
    <property type="component" value="Chromosome 1"/>
</dbReference>
<name>A0A087HR40_ARAAL</name>
<organism evidence="1 2">
    <name type="scientific">Arabis alpina</name>
    <name type="common">Alpine rock-cress</name>
    <dbReference type="NCBI Taxonomy" id="50452"/>
    <lineage>
        <taxon>Eukaryota</taxon>
        <taxon>Viridiplantae</taxon>
        <taxon>Streptophyta</taxon>
        <taxon>Embryophyta</taxon>
        <taxon>Tracheophyta</taxon>
        <taxon>Spermatophyta</taxon>
        <taxon>Magnoliopsida</taxon>
        <taxon>eudicotyledons</taxon>
        <taxon>Gunneridae</taxon>
        <taxon>Pentapetalae</taxon>
        <taxon>rosids</taxon>
        <taxon>malvids</taxon>
        <taxon>Brassicales</taxon>
        <taxon>Brassicaceae</taxon>
        <taxon>Arabideae</taxon>
        <taxon>Arabis</taxon>
    </lineage>
</organism>
<dbReference type="OMA" id="PAPRTEY"/>
<evidence type="ECO:0000313" key="1">
    <source>
        <dbReference type="EMBL" id="KFK44592.1"/>
    </source>
</evidence>
<dbReference type="EMBL" id="CM002869">
    <property type="protein sequence ID" value="KFK44592.1"/>
    <property type="molecule type" value="Genomic_DNA"/>
</dbReference>
<reference evidence="2" key="1">
    <citation type="journal article" date="2015" name="Nat. Plants">
        <title>Genome expansion of Arabis alpina linked with retrotransposition and reduced symmetric DNA methylation.</title>
        <authorList>
            <person name="Willing E.M."/>
            <person name="Rawat V."/>
            <person name="Mandakova T."/>
            <person name="Maumus F."/>
            <person name="James G.V."/>
            <person name="Nordstroem K.J."/>
            <person name="Becker C."/>
            <person name="Warthmann N."/>
            <person name="Chica C."/>
            <person name="Szarzynska B."/>
            <person name="Zytnicki M."/>
            <person name="Albani M.C."/>
            <person name="Kiefer C."/>
            <person name="Bergonzi S."/>
            <person name="Castaings L."/>
            <person name="Mateos J.L."/>
            <person name="Berns M.C."/>
            <person name="Bujdoso N."/>
            <person name="Piofczyk T."/>
            <person name="de Lorenzo L."/>
            <person name="Barrero-Sicilia C."/>
            <person name="Mateos I."/>
            <person name="Piednoel M."/>
            <person name="Hagmann J."/>
            <person name="Chen-Min-Tao R."/>
            <person name="Iglesias-Fernandez R."/>
            <person name="Schuster S.C."/>
            <person name="Alonso-Blanco C."/>
            <person name="Roudier F."/>
            <person name="Carbonero P."/>
            <person name="Paz-Ares J."/>
            <person name="Davis S.J."/>
            <person name="Pecinka A."/>
            <person name="Quesneville H."/>
            <person name="Colot V."/>
            <person name="Lysak M.A."/>
            <person name="Weigel D."/>
            <person name="Coupland G."/>
            <person name="Schneeberger K."/>
        </authorList>
    </citation>
    <scope>NUCLEOTIDE SEQUENCE [LARGE SCALE GENOMIC DNA]</scope>
    <source>
        <strain evidence="2">cv. Pajares</strain>
    </source>
</reference>